<dbReference type="GO" id="GO:0008270">
    <property type="term" value="F:zinc ion binding"/>
    <property type="evidence" value="ECO:0007669"/>
    <property type="project" value="UniProtKB-KW"/>
</dbReference>
<protein>
    <submittedName>
        <fullName evidence="12">DNA-binding transcription factor</fullName>
    </submittedName>
</protein>
<keyword evidence="7" id="KW-0804">Transcription</keyword>
<dbReference type="PROSITE" id="PS00028">
    <property type="entry name" value="ZINC_FINGER_C2H2_1"/>
    <property type="match status" value="2"/>
</dbReference>
<feature type="compositionally biased region" description="Basic and acidic residues" evidence="10">
    <location>
        <begin position="182"/>
        <end position="191"/>
    </location>
</feature>
<feature type="region of interest" description="Disordered" evidence="10">
    <location>
        <begin position="212"/>
        <end position="231"/>
    </location>
</feature>
<dbReference type="EMBL" id="BTFZ01000020">
    <property type="protein sequence ID" value="GMM39045.1"/>
    <property type="molecule type" value="Genomic_DNA"/>
</dbReference>
<dbReference type="InterPro" id="IPR013087">
    <property type="entry name" value="Znf_C2H2_type"/>
</dbReference>
<feature type="compositionally biased region" description="Polar residues" evidence="10">
    <location>
        <begin position="165"/>
        <end position="177"/>
    </location>
</feature>
<evidence type="ECO:0000313" key="12">
    <source>
        <dbReference type="EMBL" id="GMM39045.1"/>
    </source>
</evidence>
<evidence type="ECO:0000256" key="1">
    <source>
        <dbReference type="ARBA" id="ARBA00004123"/>
    </source>
</evidence>
<dbReference type="SMART" id="SM00355">
    <property type="entry name" value="ZnF_C2H2"/>
    <property type="match status" value="2"/>
</dbReference>
<feature type="domain" description="C2H2-type" evidence="11">
    <location>
        <begin position="486"/>
        <end position="515"/>
    </location>
</feature>
<dbReference type="PANTHER" id="PTHR24379:SF121">
    <property type="entry name" value="C2H2-TYPE DOMAIN-CONTAINING PROTEIN"/>
    <property type="match status" value="1"/>
</dbReference>
<feature type="compositionally biased region" description="Basic residues" evidence="10">
    <location>
        <begin position="121"/>
        <end position="135"/>
    </location>
</feature>
<dbReference type="PROSITE" id="PS50157">
    <property type="entry name" value="ZINC_FINGER_C2H2_2"/>
    <property type="match status" value="2"/>
</dbReference>
<dbReference type="SUPFAM" id="SSF57667">
    <property type="entry name" value="beta-beta-alpha zinc fingers"/>
    <property type="match status" value="2"/>
</dbReference>
<dbReference type="AlphaFoldDB" id="A0AAV5QWL6"/>
<evidence type="ECO:0000256" key="4">
    <source>
        <dbReference type="ARBA" id="ARBA00022771"/>
    </source>
</evidence>
<dbReference type="PANTHER" id="PTHR24379">
    <property type="entry name" value="KRAB AND ZINC FINGER DOMAIN-CONTAINING"/>
    <property type="match status" value="1"/>
</dbReference>
<keyword evidence="2" id="KW-0479">Metal-binding</keyword>
<feature type="region of interest" description="Disordered" evidence="10">
    <location>
        <begin position="111"/>
        <end position="136"/>
    </location>
</feature>
<evidence type="ECO:0000256" key="7">
    <source>
        <dbReference type="ARBA" id="ARBA00023163"/>
    </source>
</evidence>
<dbReference type="InterPro" id="IPR036236">
    <property type="entry name" value="Znf_C2H2_sf"/>
</dbReference>
<keyword evidence="8" id="KW-0539">Nucleus</keyword>
<dbReference type="Gene3D" id="3.30.160.60">
    <property type="entry name" value="Classic Zinc Finger"/>
    <property type="match status" value="2"/>
</dbReference>
<keyword evidence="6" id="KW-0805">Transcription regulation</keyword>
<evidence type="ECO:0000256" key="6">
    <source>
        <dbReference type="ARBA" id="ARBA00023015"/>
    </source>
</evidence>
<gene>
    <name evidence="12" type="ORF">DASC09_063840</name>
</gene>
<dbReference type="GO" id="GO:0000978">
    <property type="term" value="F:RNA polymerase II cis-regulatory region sequence-specific DNA binding"/>
    <property type="evidence" value="ECO:0007669"/>
    <property type="project" value="UniProtKB-ARBA"/>
</dbReference>
<keyword evidence="12" id="KW-0238">DNA-binding</keyword>
<evidence type="ECO:0000313" key="13">
    <source>
        <dbReference type="Proteomes" id="UP001360560"/>
    </source>
</evidence>
<comment type="caution">
    <text evidence="12">The sequence shown here is derived from an EMBL/GenBank/DDBJ whole genome shotgun (WGS) entry which is preliminary data.</text>
</comment>
<dbReference type="RefSeq" id="XP_064856040.1">
    <property type="nucleotide sequence ID" value="XM_064999968.1"/>
</dbReference>
<evidence type="ECO:0000256" key="9">
    <source>
        <dbReference type="PROSITE-ProRule" id="PRU00042"/>
    </source>
</evidence>
<proteinExistence type="predicted"/>
<keyword evidence="5" id="KW-0862">Zinc</keyword>
<dbReference type="GO" id="GO:0045944">
    <property type="term" value="P:positive regulation of transcription by RNA polymerase II"/>
    <property type="evidence" value="ECO:0007669"/>
    <property type="project" value="UniProtKB-ARBA"/>
</dbReference>
<name>A0AAV5QWL6_9ASCO</name>
<evidence type="ECO:0000256" key="2">
    <source>
        <dbReference type="ARBA" id="ARBA00022723"/>
    </source>
</evidence>
<evidence type="ECO:0000256" key="8">
    <source>
        <dbReference type="ARBA" id="ARBA00023242"/>
    </source>
</evidence>
<dbReference type="GO" id="GO:0005634">
    <property type="term" value="C:nucleus"/>
    <property type="evidence" value="ECO:0007669"/>
    <property type="project" value="UniProtKB-SubCell"/>
</dbReference>
<evidence type="ECO:0000256" key="3">
    <source>
        <dbReference type="ARBA" id="ARBA00022737"/>
    </source>
</evidence>
<sequence length="639" mass="72132">MEAKHSSSYSALLNFNVDEQSFYNNLFDNNKSNYQTNSNNNSNNNNNLDLFAQQFLNDVDNFMFQEEEKPQQPQPQLSQYDNFNQVEQLNSSINEALLGFQSLDLPSGMAELNSSNNVGTKQHHSQQSYKRHSKKPSGTAIFGFHGRELSIPGINPIDLKDVINTLPSSNPSASGPTIPSPAKERNTRRLNKIIDPKAITLSKDYIITSNRPTSYKFPPDPPTLPTNAKPQPSQFASEIAKMMPKQTIGHYGNNIQEILDTTVSQPPQNLRGSYHSHSPMAENSESCYPTPIATANPSPVKRSFNVNNMPLQPPNSYPERATPDLKSQNTCAPPNIYMTPSPKYSQFSQNAPSFTSPEEYTYMQTTTPSSSHNSSPLKSIPNPNKEQLSWEGIMAAPQTSNSDNLVSSSPPQMHHHHHHHTYTHQKPKRKGADKVSTLPPGYIDQFILGPDNNKKYICNYNNCGKVFQRRYNIRSHIQTHLCDRPYKCSFDGCSKSFVRQHDLHRHEKIHENNKFSCLCGKGFTRIDALRRHKERNICVGGIETDANINKPKKKRGRPKKIAVEDDKKLADKLEQTVQNAFNVVDMEENKRKNDSEFFIYEEDKENSFSGTSNGRNSAPLTPISFNGSRKVLPLTARLH</sequence>
<keyword evidence="13" id="KW-1185">Reference proteome</keyword>
<feature type="domain" description="C2H2-type" evidence="11">
    <location>
        <begin position="456"/>
        <end position="485"/>
    </location>
</feature>
<feature type="region of interest" description="Disordered" evidence="10">
    <location>
        <begin position="363"/>
        <end position="385"/>
    </location>
</feature>
<dbReference type="GO" id="GO:0000981">
    <property type="term" value="F:DNA-binding transcription factor activity, RNA polymerase II-specific"/>
    <property type="evidence" value="ECO:0007669"/>
    <property type="project" value="UniProtKB-ARBA"/>
</dbReference>
<feature type="region of interest" description="Disordered" evidence="10">
    <location>
        <begin position="398"/>
        <end position="434"/>
    </location>
</feature>
<evidence type="ECO:0000259" key="11">
    <source>
        <dbReference type="PROSITE" id="PS50157"/>
    </source>
</evidence>
<evidence type="ECO:0000256" key="5">
    <source>
        <dbReference type="ARBA" id="ARBA00022833"/>
    </source>
</evidence>
<dbReference type="GeneID" id="90077033"/>
<comment type="subcellular location">
    <subcellularLocation>
        <location evidence="1">Nucleus</location>
    </subcellularLocation>
</comment>
<organism evidence="12 13">
    <name type="scientific">Saccharomycopsis crataegensis</name>
    <dbReference type="NCBI Taxonomy" id="43959"/>
    <lineage>
        <taxon>Eukaryota</taxon>
        <taxon>Fungi</taxon>
        <taxon>Dikarya</taxon>
        <taxon>Ascomycota</taxon>
        <taxon>Saccharomycotina</taxon>
        <taxon>Saccharomycetes</taxon>
        <taxon>Saccharomycopsidaceae</taxon>
        <taxon>Saccharomycopsis</taxon>
    </lineage>
</organism>
<evidence type="ECO:0000256" key="10">
    <source>
        <dbReference type="SAM" id="MobiDB-lite"/>
    </source>
</evidence>
<feature type="compositionally biased region" description="Low complexity" evidence="10">
    <location>
        <begin position="365"/>
        <end position="381"/>
    </location>
</feature>
<dbReference type="FunFam" id="3.30.160.60:FF:000125">
    <property type="entry name" value="Putative zinc finger protein 143"/>
    <property type="match status" value="1"/>
</dbReference>
<reference evidence="12 13" key="1">
    <citation type="journal article" date="2023" name="Elife">
        <title>Identification of key yeast species and microbe-microbe interactions impacting larval growth of Drosophila in the wild.</title>
        <authorList>
            <person name="Mure A."/>
            <person name="Sugiura Y."/>
            <person name="Maeda R."/>
            <person name="Honda K."/>
            <person name="Sakurai N."/>
            <person name="Takahashi Y."/>
            <person name="Watada M."/>
            <person name="Katoh T."/>
            <person name="Gotoh A."/>
            <person name="Gotoh Y."/>
            <person name="Taniguchi I."/>
            <person name="Nakamura K."/>
            <person name="Hayashi T."/>
            <person name="Katayama T."/>
            <person name="Uemura T."/>
            <person name="Hattori Y."/>
        </authorList>
    </citation>
    <scope>NUCLEOTIDE SEQUENCE [LARGE SCALE GENOMIC DNA]</scope>
    <source>
        <strain evidence="12 13">SC-9</strain>
    </source>
</reference>
<feature type="region of interest" description="Disordered" evidence="10">
    <location>
        <begin position="165"/>
        <end position="191"/>
    </location>
</feature>
<dbReference type="Proteomes" id="UP001360560">
    <property type="component" value="Unassembled WGS sequence"/>
</dbReference>
<keyword evidence="3" id="KW-0677">Repeat</keyword>
<accession>A0AAV5QWL6</accession>
<dbReference type="FunFam" id="3.30.160.60:FF:001752">
    <property type="entry name" value="Transcriptional factor SWI5"/>
    <property type="match status" value="1"/>
</dbReference>
<feature type="compositionally biased region" description="Basic residues" evidence="10">
    <location>
        <begin position="413"/>
        <end position="431"/>
    </location>
</feature>
<feature type="compositionally biased region" description="Polar residues" evidence="10">
    <location>
        <begin position="398"/>
        <end position="411"/>
    </location>
</feature>
<keyword evidence="4 9" id="KW-0863">Zinc-finger</keyword>